<accession>A0ACB6RH20</accession>
<dbReference type="Proteomes" id="UP000799755">
    <property type="component" value="Unassembled WGS sequence"/>
</dbReference>
<reference evidence="1" key="1">
    <citation type="journal article" date="2020" name="Stud. Mycol.">
        <title>101 Dothideomycetes genomes: a test case for predicting lifestyles and emergence of pathogens.</title>
        <authorList>
            <person name="Haridas S."/>
            <person name="Albert R."/>
            <person name="Binder M."/>
            <person name="Bloem J."/>
            <person name="Labutti K."/>
            <person name="Salamov A."/>
            <person name="Andreopoulos B."/>
            <person name="Baker S."/>
            <person name="Barry K."/>
            <person name="Bills G."/>
            <person name="Bluhm B."/>
            <person name="Cannon C."/>
            <person name="Castanera R."/>
            <person name="Culley D."/>
            <person name="Daum C."/>
            <person name="Ezra D."/>
            <person name="Gonzalez J."/>
            <person name="Henrissat B."/>
            <person name="Kuo A."/>
            <person name="Liang C."/>
            <person name="Lipzen A."/>
            <person name="Lutzoni F."/>
            <person name="Magnuson J."/>
            <person name="Mondo S."/>
            <person name="Nolan M."/>
            <person name="Ohm R."/>
            <person name="Pangilinan J."/>
            <person name="Park H.-J."/>
            <person name="Ramirez L."/>
            <person name="Alfaro M."/>
            <person name="Sun H."/>
            <person name="Tritt A."/>
            <person name="Yoshinaga Y."/>
            <person name="Zwiers L.-H."/>
            <person name="Turgeon B."/>
            <person name="Goodwin S."/>
            <person name="Spatafora J."/>
            <person name="Crous P."/>
            <person name="Grigoriev I."/>
        </authorList>
    </citation>
    <scope>NUCLEOTIDE SEQUENCE</scope>
    <source>
        <strain evidence="1">ATCC 200398</strain>
    </source>
</reference>
<sequence length="517" mass="55660">MAAFWRCFSFLLFALPVHTASPDKNAILAQLSNSGACCTALNYFLPGKVHFNNITDLGYQSSQLSLWSAQEQSLHPTCIVIPTSTQDVSTAVAILSVAYQTSLKGCQFAVRSGGHTPQAGAANIDGGVTIDLQGMNQVAVSNDQRIVSIGPGNRWGNVYSSLDDLNLAMVGGRVTPVGVGGLMTGGGVSFFSGRYGFACDNIQTFEIVLANGTTTTATRTSNSDLFRALKGGSNNFGIVTRLDAKLFSQTPFWGGTVAQPITNKEAFFDFFSNFTVSKTYDPYAALISDFAWISGVPTIVHNIAYTNGDAIWPPPAFALLDAMPKTATTMRKDRVSSFTNEIAAAASFSTGRNNLLMTLTFTNDRNQAPDFMAEIYNLADATAQELILIVGLVVTMTFQPLPYSIYSKSAATGGNVLGLDRSRDDLINLLFTLSWQLSTDNGRVNGAMENLESSIVSRAKERGLSNEFVYLNYAAEWQDPIQGYGGANVQFLRSVSKRYDPKGVFQKAVPGGFKLGI</sequence>
<protein>
    <submittedName>
        <fullName evidence="1">Oxidoreductase</fullName>
    </submittedName>
</protein>
<keyword evidence="2" id="KW-1185">Reference proteome</keyword>
<organism evidence="1 2">
    <name type="scientific">Lindgomyces ingoldianus</name>
    <dbReference type="NCBI Taxonomy" id="673940"/>
    <lineage>
        <taxon>Eukaryota</taxon>
        <taxon>Fungi</taxon>
        <taxon>Dikarya</taxon>
        <taxon>Ascomycota</taxon>
        <taxon>Pezizomycotina</taxon>
        <taxon>Dothideomycetes</taxon>
        <taxon>Pleosporomycetidae</taxon>
        <taxon>Pleosporales</taxon>
        <taxon>Lindgomycetaceae</taxon>
        <taxon>Lindgomyces</taxon>
    </lineage>
</organism>
<gene>
    <name evidence="1" type="ORF">BDR25DRAFT_2567</name>
</gene>
<name>A0ACB6RH20_9PLEO</name>
<evidence type="ECO:0000313" key="1">
    <source>
        <dbReference type="EMBL" id="KAF2477622.1"/>
    </source>
</evidence>
<dbReference type="EMBL" id="MU003492">
    <property type="protein sequence ID" value="KAF2477622.1"/>
    <property type="molecule type" value="Genomic_DNA"/>
</dbReference>
<proteinExistence type="predicted"/>
<comment type="caution">
    <text evidence="1">The sequence shown here is derived from an EMBL/GenBank/DDBJ whole genome shotgun (WGS) entry which is preliminary data.</text>
</comment>
<evidence type="ECO:0000313" key="2">
    <source>
        <dbReference type="Proteomes" id="UP000799755"/>
    </source>
</evidence>